<evidence type="ECO:0000256" key="1">
    <source>
        <dbReference type="SAM" id="MobiDB-lite"/>
    </source>
</evidence>
<sequence length="91" mass="10032">MNAEETANRGAVTRTGSKKSGMDAHVRGFNIGARTWMMHEKGQDIVRVYLTKGSRGSGSTELLTIREDGSVYASEELRKMLAKKKPKKMSA</sequence>
<comment type="caution">
    <text evidence="2">The sequence shown here is derived from an EMBL/GenBank/DDBJ whole genome shotgun (WGS) entry which is preliminary data.</text>
</comment>
<reference evidence="2" key="1">
    <citation type="journal article" date="2015" name="Nature">
        <title>Complex archaea that bridge the gap between prokaryotes and eukaryotes.</title>
        <authorList>
            <person name="Spang A."/>
            <person name="Saw J.H."/>
            <person name="Jorgensen S.L."/>
            <person name="Zaremba-Niedzwiedzka K."/>
            <person name="Martijn J."/>
            <person name="Lind A.E."/>
            <person name="van Eijk R."/>
            <person name="Schleper C."/>
            <person name="Guy L."/>
            <person name="Ettema T.J."/>
        </authorList>
    </citation>
    <scope>NUCLEOTIDE SEQUENCE</scope>
</reference>
<dbReference type="EMBL" id="LAZR01004052">
    <property type="protein sequence ID" value="KKN12233.1"/>
    <property type="molecule type" value="Genomic_DNA"/>
</dbReference>
<dbReference type="AlphaFoldDB" id="A0A0F9R444"/>
<name>A0A0F9R444_9ZZZZ</name>
<accession>A0A0F9R444</accession>
<organism evidence="2">
    <name type="scientific">marine sediment metagenome</name>
    <dbReference type="NCBI Taxonomy" id="412755"/>
    <lineage>
        <taxon>unclassified sequences</taxon>
        <taxon>metagenomes</taxon>
        <taxon>ecological metagenomes</taxon>
    </lineage>
</organism>
<feature type="region of interest" description="Disordered" evidence="1">
    <location>
        <begin position="1"/>
        <end position="23"/>
    </location>
</feature>
<evidence type="ECO:0000313" key="2">
    <source>
        <dbReference type="EMBL" id="KKN12233.1"/>
    </source>
</evidence>
<protein>
    <submittedName>
        <fullName evidence="2">Uncharacterized protein</fullName>
    </submittedName>
</protein>
<gene>
    <name evidence="2" type="ORF">LCGC14_1018500</name>
</gene>
<proteinExistence type="predicted"/>